<dbReference type="AlphaFoldDB" id="A0A8E6B4S9"/>
<evidence type="ECO:0000256" key="1">
    <source>
        <dbReference type="PROSITE-ProRule" id="PRU00339"/>
    </source>
</evidence>
<keyword evidence="3" id="KW-1185">Reference proteome</keyword>
<name>A0A8E6B4S9_9BACT</name>
<dbReference type="KEGG" id="tsph:KIH39_24275"/>
<dbReference type="EMBL" id="CP074694">
    <property type="protein sequence ID" value="QVL31917.1"/>
    <property type="molecule type" value="Genomic_DNA"/>
</dbReference>
<evidence type="ECO:0000313" key="3">
    <source>
        <dbReference type="Proteomes" id="UP000676194"/>
    </source>
</evidence>
<accession>A0A8E6B4S9</accession>
<dbReference type="SMART" id="SM00028">
    <property type="entry name" value="TPR"/>
    <property type="match status" value="4"/>
</dbReference>
<dbReference type="InterPro" id="IPR019734">
    <property type="entry name" value="TPR_rpt"/>
</dbReference>
<protein>
    <submittedName>
        <fullName evidence="2">Tetratricopeptide repeat protein</fullName>
    </submittedName>
</protein>
<dbReference type="PROSITE" id="PS50005">
    <property type="entry name" value="TPR"/>
    <property type="match status" value="1"/>
</dbReference>
<proteinExistence type="predicted"/>
<dbReference type="SUPFAM" id="SSF48452">
    <property type="entry name" value="TPR-like"/>
    <property type="match status" value="2"/>
</dbReference>
<gene>
    <name evidence="2" type="ORF">KIH39_24275</name>
</gene>
<dbReference type="Proteomes" id="UP000676194">
    <property type="component" value="Chromosome"/>
</dbReference>
<evidence type="ECO:0000313" key="2">
    <source>
        <dbReference type="EMBL" id="QVL31917.1"/>
    </source>
</evidence>
<sequence length="783" mass="88665">MARESARIRSRSEQLWQVPVFLLGTTALLAVWYARPHWQPSAGERLQRDLQSLRSLLDSQQSVPEQLESVLNRVTESPAVNWTSSLHHLVGSGFQRLSESAETPTSAKLFWKKAAEQLNAVKATELVPEENKRWNYRLARLAAADPSQDPVKVIPALLATMPQDEERAEGQRLLGDCLLRMTPPNYVKAREAYREYLKAAPPRSRVGAISQARLEIGRISLSLHELDDARKKLEQIGPDAPVEIYVAARTTLAKTYLSDGDWSQALRYLEQARQVKGASAATLEQLQYELANVYLRANRSDEGMKILTELKQSNSNAGQAASLKLVLLKGIDSANSESLIAELEKVTSQPDLKTSKNECLSLNELRDICDQAYAAFQKERRFDLAERIAQLYSRFAEPGRDKLMLFETYKAWAESQPRLEDRKTYYTKAASAANELIALNSSNPVQRKEWLKQAIDLQVQSGDSISALKSFDDLIVSIGGPENVDGELWLKKSQLHMAANDLKGAIIALESGLKNPGNQEIALRVELADVLLKESRTQEAIDQLEKNLKNPELPNQAKLQERTLYSLGDAHYQLQNWTKAIEQFSQAVSYYSETNRAISARYYIGRSYWYMAGQDGKEIQKSQEQLRSSTLTDNQKADLDKKLANQKRTYRDQILNARKAFQEVEAKLEVTEAINEPASAMGRLWRNSAFAGADCCLLLGDYDTAYGRYEKLTERFVGKVEQLVALGQMYQCCQYQEKPEKAKKILTQLRTVYITLKDDVYDNTASNRSKKYWAEWLERAQKN</sequence>
<dbReference type="InterPro" id="IPR011990">
    <property type="entry name" value="TPR-like_helical_dom_sf"/>
</dbReference>
<dbReference type="Pfam" id="PF13432">
    <property type="entry name" value="TPR_16"/>
    <property type="match status" value="2"/>
</dbReference>
<feature type="repeat" description="TPR" evidence="1">
    <location>
        <begin position="561"/>
        <end position="594"/>
    </location>
</feature>
<dbReference type="RefSeq" id="WP_213496375.1">
    <property type="nucleotide sequence ID" value="NZ_CP074694.1"/>
</dbReference>
<keyword evidence="1" id="KW-0802">TPR repeat</keyword>
<reference evidence="2" key="1">
    <citation type="submission" date="2021-05" db="EMBL/GenBank/DDBJ databases">
        <title>Complete genome sequence of the cellulolytic planctomycete Telmatocola sphagniphila SP2T and characterization of the first cellulase from planctomycetes.</title>
        <authorList>
            <person name="Rakitin A.L."/>
            <person name="Beletsky A.V."/>
            <person name="Naumoff D.G."/>
            <person name="Kulichevskaya I.S."/>
            <person name="Mardanov A.V."/>
            <person name="Ravin N.V."/>
            <person name="Dedysh S.N."/>
        </authorList>
    </citation>
    <scope>NUCLEOTIDE SEQUENCE</scope>
    <source>
        <strain evidence="2">SP2T</strain>
    </source>
</reference>
<dbReference type="Gene3D" id="1.25.40.10">
    <property type="entry name" value="Tetratricopeptide repeat domain"/>
    <property type="match status" value="3"/>
</dbReference>
<organism evidence="2 3">
    <name type="scientific">Telmatocola sphagniphila</name>
    <dbReference type="NCBI Taxonomy" id="1123043"/>
    <lineage>
        <taxon>Bacteria</taxon>
        <taxon>Pseudomonadati</taxon>
        <taxon>Planctomycetota</taxon>
        <taxon>Planctomycetia</taxon>
        <taxon>Gemmatales</taxon>
        <taxon>Gemmataceae</taxon>
    </lineage>
</organism>